<sequence length="212" mass="24354">MVPRNFVERYWKDVSNPISLRLPNESVCKMFWVQFGDEIWLQDWKRFARSLRCGDLKVFQYKGGSDFHVIILDDSKLEIDYSSMICNDKQEAKESDDDGYVEITNEADNTKQSLKKKKINSNDSDTTTATTQVTNIVNRKINTKATQQKVLEANGTRGGSGKKAKKCSKTVDANKRSCTDALGFLNLVEGEKQIQTWMFSRRRKTNSNMDLR</sequence>
<gene>
    <name evidence="1" type="ORF">MILVUS5_LOCUS35699</name>
</gene>
<organism evidence="1 2">
    <name type="scientific">Trifolium pratense</name>
    <name type="common">Red clover</name>
    <dbReference type="NCBI Taxonomy" id="57577"/>
    <lineage>
        <taxon>Eukaryota</taxon>
        <taxon>Viridiplantae</taxon>
        <taxon>Streptophyta</taxon>
        <taxon>Embryophyta</taxon>
        <taxon>Tracheophyta</taxon>
        <taxon>Spermatophyta</taxon>
        <taxon>Magnoliopsida</taxon>
        <taxon>eudicotyledons</taxon>
        <taxon>Gunneridae</taxon>
        <taxon>Pentapetalae</taxon>
        <taxon>rosids</taxon>
        <taxon>fabids</taxon>
        <taxon>Fabales</taxon>
        <taxon>Fabaceae</taxon>
        <taxon>Papilionoideae</taxon>
        <taxon>50 kb inversion clade</taxon>
        <taxon>NPAAA clade</taxon>
        <taxon>Hologalegina</taxon>
        <taxon>IRL clade</taxon>
        <taxon>Trifolieae</taxon>
        <taxon>Trifolium</taxon>
    </lineage>
</organism>
<comment type="caution">
    <text evidence="1">The sequence shown here is derived from an EMBL/GenBank/DDBJ whole genome shotgun (WGS) entry which is preliminary data.</text>
</comment>
<name>A0ACB0LU67_TRIPR</name>
<protein>
    <submittedName>
        <fullName evidence="1">Uncharacterized protein</fullName>
    </submittedName>
</protein>
<proteinExistence type="predicted"/>
<keyword evidence="2" id="KW-1185">Reference proteome</keyword>
<dbReference type="EMBL" id="CASHSV030000615">
    <property type="protein sequence ID" value="CAJ2671982.1"/>
    <property type="molecule type" value="Genomic_DNA"/>
</dbReference>
<evidence type="ECO:0000313" key="2">
    <source>
        <dbReference type="Proteomes" id="UP001177021"/>
    </source>
</evidence>
<evidence type="ECO:0000313" key="1">
    <source>
        <dbReference type="EMBL" id="CAJ2671982.1"/>
    </source>
</evidence>
<accession>A0ACB0LU67</accession>
<dbReference type="Proteomes" id="UP001177021">
    <property type="component" value="Unassembled WGS sequence"/>
</dbReference>
<reference evidence="1" key="1">
    <citation type="submission" date="2023-10" db="EMBL/GenBank/DDBJ databases">
        <authorList>
            <person name="Rodriguez Cubillos JULIANA M."/>
            <person name="De Vega J."/>
        </authorList>
    </citation>
    <scope>NUCLEOTIDE SEQUENCE</scope>
</reference>